<keyword evidence="1" id="KW-0472">Membrane</keyword>
<evidence type="ECO:0000313" key="2">
    <source>
        <dbReference type="EMBL" id="KAK0392540.1"/>
    </source>
</evidence>
<accession>A0AA39LCX3</accession>
<dbReference type="AlphaFoldDB" id="A0AA39LCX3"/>
<evidence type="ECO:0008006" key="4">
    <source>
        <dbReference type="Google" id="ProtNLM"/>
    </source>
</evidence>
<dbReference type="EMBL" id="JAPDFR010000001">
    <property type="protein sequence ID" value="KAK0392540.1"/>
    <property type="molecule type" value="Genomic_DNA"/>
</dbReference>
<keyword evidence="1" id="KW-0812">Transmembrane</keyword>
<organism evidence="2 3">
    <name type="scientific">Sarocladium strictum</name>
    <name type="common">Black bundle disease fungus</name>
    <name type="synonym">Acremonium strictum</name>
    <dbReference type="NCBI Taxonomy" id="5046"/>
    <lineage>
        <taxon>Eukaryota</taxon>
        <taxon>Fungi</taxon>
        <taxon>Dikarya</taxon>
        <taxon>Ascomycota</taxon>
        <taxon>Pezizomycotina</taxon>
        <taxon>Sordariomycetes</taxon>
        <taxon>Hypocreomycetidae</taxon>
        <taxon>Hypocreales</taxon>
        <taxon>Sarocladiaceae</taxon>
        <taxon>Sarocladium</taxon>
    </lineage>
</organism>
<keyword evidence="3" id="KW-1185">Reference proteome</keyword>
<proteinExistence type="predicted"/>
<dbReference type="PANTHER" id="PTHR34144">
    <property type="entry name" value="CHROMOSOME 8, WHOLE GENOME SHOTGUN SEQUENCE"/>
    <property type="match status" value="1"/>
</dbReference>
<feature type="transmembrane region" description="Helical" evidence="1">
    <location>
        <begin position="21"/>
        <end position="39"/>
    </location>
</feature>
<dbReference type="Proteomes" id="UP001175261">
    <property type="component" value="Unassembled WGS sequence"/>
</dbReference>
<sequence>MRLPSATRLYIRRFLRARTPKILILLFIILNVLDVFRIHRDIAEGEKARYQLQPRPAQRLYIASMHFNNGKILRSHWIKELIRLTDTFGPSNLFVSVHESGSWDDSKSLLRGLDRELERRAVPRRVVISDVTHKDEMLNESKGEGWIDTPRGQRELRRIPYLARLRNEVMQDLYEMHKQGIHFDKVIFLNDVVFKVEDVMLLMDTNGGKYAAACSLDFAKPPNYYDTFALRDSEGQSHAMQTWPYLKSYASRSAIIHNKDAVPVKSCWNGMVVMPAAPFVDENTNLRFRGVADSLAASHLEGSECCLIHADNPLSKTLGVFINPRVRVAYNPAAWDEVHPRERLWVETGDIFRGLWKNRLRRWLVWSFESWVVRGRVRAWEKAAPEGTERKEPGEFCLINEMQVLAENGWAHV</sequence>
<reference evidence="2" key="1">
    <citation type="submission" date="2022-10" db="EMBL/GenBank/DDBJ databases">
        <title>Determination and structural analysis of whole genome sequence of Sarocladium strictum F4-1.</title>
        <authorList>
            <person name="Hu L."/>
            <person name="Jiang Y."/>
        </authorList>
    </citation>
    <scope>NUCLEOTIDE SEQUENCE</scope>
    <source>
        <strain evidence="2">F4-1</strain>
    </source>
</reference>
<dbReference type="Pfam" id="PF11735">
    <property type="entry name" value="CAP59_mtransfer"/>
    <property type="match status" value="1"/>
</dbReference>
<protein>
    <recommendedName>
        <fullName evidence="4">Polysaccharide export protein</fullName>
    </recommendedName>
</protein>
<evidence type="ECO:0000256" key="1">
    <source>
        <dbReference type="SAM" id="Phobius"/>
    </source>
</evidence>
<gene>
    <name evidence="2" type="ORF">NLU13_2035</name>
</gene>
<keyword evidence="1" id="KW-1133">Transmembrane helix</keyword>
<evidence type="ECO:0000313" key="3">
    <source>
        <dbReference type="Proteomes" id="UP001175261"/>
    </source>
</evidence>
<dbReference type="InterPro" id="IPR021047">
    <property type="entry name" value="Mannosyltransferase_CMT1"/>
</dbReference>
<dbReference type="PANTHER" id="PTHR34144:SF7">
    <property type="entry name" value="EXPORT PROTEIN (CAP59), PUTATIVE (AFU_ORTHOLOGUE AFUA_7G05020)-RELATED"/>
    <property type="match status" value="1"/>
</dbReference>
<name>A0AA39LCX3_SARSR</name>
<comment type="caution">
    <text evidence="2">The sequence shown here is derived from an EMBL/GenBank/DDBJ whole genome shotgun (WGS) entry which is preliminary data.</text>
</comment>